<sequence>MPISDEVIDAAVSRYDRERDRYLKLAARVADICRSSIVEGNAIRAQITSRTKTVRSFDGKLRRFAKRSDKNFDSVDEVFEKIGDFAGVRVATYRPEDEPRVTEAIKALFAGREGEAVEIDHKDKLDPTNCQFYRATHCQVFLREEELLGDYGNLRGASCEIQICSMMAHVWNEIEHDIGYKPEGGGPGEAERGLLEALGHLTRSGDAAITQLLAANYARMTVQTGDFGDVHDFVARMRKHFPEADLSVNAGLAFDEAVLLGLTSAGKIEKALGPEAFNPDVASTRIDDFNKFLELSGSPELALNRRSADLILIGMLAKCSEKIEENHPAGRGKGRPGRIYYLVRKYREFLQAQQIDKNVPGR</sequence>
<dbReference type="Proteomes" id="UP001280156">
    <property type="component" value="Unassembled WGS sequence"/>
</dbReference>
<dbReference type="InterPro" id="IPR007685">
    <property type="entry name" value="RelA_SpoT"/>
</dbReference>
<organism evidence="2 3">
    <name type="scientific">Mesorhizobium humile</name>
    <dbReference type="NCBI Taxonomy" id="3072313"/>
    <lineage>
        <taxon>Bacteria</taxon>
        <taxon>Pseudomonadati</taxon>
        <taxon>Pseudomonadota</taxon>
        <taxon>Alphaproteobacteria</taxon>
        <taxon>Hyphomicrobiales</taxon>
        <taxon>Phyllobacteriaceae</taxon>
        <taxon>Mesorhizobium</taxon>
    </lineage>
</organism>
<gene>
    <name evidence="2" type="ORF">RFM52_24675</name>
</gene>
<dbReference type="CDD" id="cd05399">
    <property type="entry name" value="NT_Rel-Spo_like"/>
    <property type="match status" value="1"/>
</dbReference>
<evidence type="ECO:0000259" key="1">
    <source>
        <dbReference type="SMART" id="SM00954"/>
    </source>
</evidence>
<dbReference type="SMART" id="SM00954">
    <property type="entry name" value="RelA_SpoT"/>
    <property type="match status" value="1"/>
</dbReference>
<dbReference type="PANTHER" id="PTHR41773:SF1">
    <property type="entry name" value="RELA_SPOT DOMAIN-CONTAINING PROTEIN"/>
    <property type="match status" value="1"/>
</dbReference>
<accession>A0ABU4YN64</accession>
<dbReference type="Gene3D" id="3.30.460.10">
    <property type="entry name" value="Beta Polymerase, domain 2"/>
    <property type="match status" value="1"/>
</dbReference>
<name>A0ABU4YN64_9HYPH</name>
<proteinExistence type="predicted"/>
<comment type="caution">
    <text evidence="2">The sequence shown here is derived from an EMBL/GenBank/DDBJ whole genome shotgun (WGS) entry which is preliminary data.</text>
</comment>
<protein>
    <submittedName>
        <fullName evidence="2">RelA/SpoT domain-containing protein</fullName>
    </submittedName>
</protein>
<evidence type="ECO:0000313" key="2">
    <source>
        <dbReference type="EMBL" id="MDX8488374.1"/>
    </source>
</evidence>
<dbReference type="PANTHER" id="PTHR41773">
    <property type="entry name" value="GTP PYROPHOSPHATASE-RELATED"/>
    <property type="match status" value="1"/>
</dbReference>
<dbReference type="SUPFAM" id="SSF81301">
    <property type="entry name" value="Nucleotidyltransferase"/>
    <property type="match status" value="1"/>
</dbReference>
<dbReference type="RefSeq" id="WP_320298632.1">
    <property type="nucleotide sequence ID" value="NZ_JAVIIU010000018.1"/>
</dbReference>
<dbReference type="Pfam" id="PF04607">
    <property type="entry name" value="RelA_SpoT"/>
    <property type="match status" value="1"/>
</dbReference>
<keyword evidence="3" id="KW-1185">Reference proteome</keyword>
<dbReference type="EMBL" id="JAVIIV010000019">
    <property type="protein sequence ID" value="MDX8488374.1"/>
    <property type="molecule type" value="Genomic_DNA"/>
</dbReference>
<reference evidence="2 3" key="1">
    <citation type="submission" date="2023-08" db="EMBL/GenBank/DDBJ databases">
        <title>Implementing the SeqCode for naming new Mesorhizobium species isolated from Vachellia karroo root nodules.</title>
        <authorList>
            <person name="Van Lill M."/>
        </authorList>
    </citation>
    <scope>NUCLEOTIDE SEQUENCE [LARGE SCALE GENOMIC DNA]</scope>
    <source>
        <strain evidence="2 3">VK2B</strain>
    </source>
</reference>
<evidence type="ECO:0000313" key="3">
    <source>
        <dbReference type="Proteomes" id="UP001280156"/>
    </source>
</evidence>
<feature type="domain" description="RelA/SpoT" evidence="1">
    <location>
        <begin position="49"/>
        <end position="186"/>
    </location>
</feature>
<dbReference type="InterPro" id="IPR043519">
    <property type="entry name" value="NT_sf"/>
</dbReference>